<proteinExistence type="predicted"/>
<dbReference type="EMBL" id="JAIQCV010000013">
    <property type="protein sequence ID" value="KAH1030525.1"/>
    <property type="molecule type" value="Genomic_DNA"/>
</dbReference>
<evidence type="ECO:0000256" key="1">
    <source>
        <dbReference type="SAM" id="MobiDB-lite"/>
    </source>
</evidence>
<feature type="region of interest" description="Disordered" evidence="1">
    <location>
        <begin position="56"/>
        <end position="80"/>
    </location>
</feature>
<accession>A0A9D3U604</accession>
<reference evidence="2 3" key="1">
    <citation type="journal article" date="2021" name="Plant Biotechnol. J.">
        <title>Multi-omics assisted identification of the key and species-specific regulatory components of drought-tolerant mechanisms in Gossypium stocksii.</title>
        <authorList>
            <person name="Yu D."/>
            <person name="Ke L."/>
            <person name="Zhang D."/>
            <person name="Wu Y."/>
            <person name="Sun Y."/>
            <person name="Mei J."/>
            <person name="Sun J."/>
            <person name="Sun Y."/>
        </authorList>
    </citation>
    <scope>NUCLEOTIDE SEQUENCE [LARGE SCALE GENOMIC DNA]</scope>
    <source>
        <strain evidence="3">cv. E1</strain>
        <tissue evidence="2">Leaf</tissue>
    </source>
</reference>
<dbReference type="AlphaFoldDB" id="A0A9D3U604"/>
<gene>
    <name evidence="2" type="ORF">J1N35_042699</name>
</gene>
<sequence length="80" mass="9232">MNVEEMQGVFFSTNVKLTKRNNALEALMMTLKEETEAMLKGELVIHRVVVGKGMLGRQPNWHHRSTDERRGGTTKTWVEF</sequence>
<evidence type="ECO:0000313" key="2">
    <source>
        <dbReference type="EMBL" id="KAH1030525.1"/>
    </source>
</evidence>
<name>A0A9D3U604_9ROSI</name>
<comment type="caution">
    <text evidence="2">The sequence shown here is derived from an EMBL/GenBank/DDBJ whole genome shotgun (WGS) entry which is preliminary data.</text>
</comment>
<organism evidence="2 3">
    <name type="scientific">Gossypium stocksii</name>
    <dbReference type="NCBI Taxonomy" id="47602"/>
    <lineage>
        <taxon>Eukaryota</taxon>
        <taxon>Viridiplantae</taxon>
        <taxon>Streptophyta</taxon>
        <taxon>Embryophyta</taxon>
        <taxon>Tracheophyta</taxon>
        <taxon>Spermatophyta</taxon>
        <taxon>Magnoliopsida</taxon>
        <taxon>eudicotyledons</taxon>
        <taxon>Gunneridae</taxon>
        <taxon>Pentapetalae</taxon>
        <taxon>rosids</taxon>
        <taxon>malvids</taxon>
        <taxon>Malvales</taxon>
        <taxon>Malvaceae</taxon>
        <taxon>Malvoideae</taxon>
        <taxon>Gossypium</taxon>
    </lineage>
</organism>
<protein>
    <submittedName>
        <fullName evidence="2">Uncharacterized protein</fullName>
    </submittedName>
</protein>
<dbReference type="Proteomes" id="UP000828251">
    <property type="component" value="Unassembled WGS sequence"/>
</dbReference>
<keyword evidence="3" id="KW-1185">Reference proteome</keyword>
<evidence type="ECO:0000313" key="3">
    <source>
        <dbReference type="Proteomes" id="UP000828251"/>
    </source>
</evidence>